<evidence type="ECO:0000256" key="2">
    <source>
        <dbReference type="ARBA" id="ARBA00022552"/>
    </source>
</evidence>
<dbReference type="SUPFAM" id="SSF53790">
    <property type="entry name" value="Tetrapyrrole methylase"/>
    <property type="match status" value="1"/>
</dbReference>
<dbReference type="PIRSF" id="PIRSF005917">
    <property type="entry name" value="MTase_YraL"/>
    <property type="match status" value="1"/>
</dbReference>
<accession>A0A524RRA4</accession>
<dbReference type="InterPro" id="IPR008189">
    <property type="entry name" value="rRNA_ssu_MeTfrase_I"/>
</dbReference>
<dbReference type="InterPro" id="IPR000878">
    <property type="entry name" value="4pyrrol_Mease"/>
</dbReference>
<evidence type="ECO:0000313" key="9">
    <source>
        <dbReference type="EMBL" id="TGG96865.1"/>
    </source>
</evidence>
<comment type="catalytic activity">
    <reaction evidence="6">
        <text>cytidine(1402) in 16S rRNA + S-adenosyl-L-methionine = 2'-O-methylcytidine(1402) in 16S rRNA + S-adenosyl-L-homocysteine + H(+)</text>
        <dbReference type="Rhea" id="RHEA:42924"/>
        <dbReference type="Rhea" id="RHEA-COMP:10285"/>
        <dbReference type="Rhea" id="RHEA-COMP:10286"/>
        <dbReference type="ChEBI" id="CHEBI:15378"/>
        <dbReference type="ChEBI" id="CHEBI:57856"/>
        <dbReference type="ChEBI" id="CHEBI:59789"/>
        <dbReference type="ChEBI" id="CHEBI:74495"/>
        <dbReference type="ChEBI" id="CHEBI:82748"/>
        <dbReference type="EC" id="2.1.1.198"/>
    </reaction>
</comment>
<evidence type="ECO:0000259" key="8">
    <source>
        <dbReference type="Pfam" id="PF00590"/>
    </source>
</evidence>
<dbReference type="HAMAP" id="MF_01877">
    <property type="entry name" value="16SrRNA_methyltr_I"/>
    <property type="match status" value="1"/>
</dbReference>
<evidence type="ECO:0000256" key="1">
    <source>
        <dbReference type="ARBA" id="ARBA00022490"/>
    </source>
</evidence>
<protein>
    <recommendedName>
        <fullName evidence="6">Ribosomal RNA small subunit methyltransferase I</fullName>
        <ecNumber evidence="6">2.1.1.198</ecNumber>
    </recommendedName>
    <alternativeName>
        <fullName evidence="6">16S rRNA 2'-O-ribose C1402 methyltransferase</fullName>
    </alternativeName>
    <alternativeName>
        <fullName evidence="6">rRNA (cytidine-2'-O-)-methyltransferase RsmI</fullName>
    </alternativeName>
</protein>
<dbReference type="Gene3D" id="3.30.950.10">
    <property type="entry name" value="Methyltransferase, Cobalt-precorrin-4 Transmethylase, Domain 2"/>
    <property type="match status" value="1"/>
</dbReference>
<dbReference type="PANTHER" id="PTHR46111">
    <property type="entry name" value="RIBOSOMAL RNA SMALL SUBUNIT METHYLTRANSFERASE I"/>
    <property type="match status" value="1"/>
</dbReference>
<evidence type="ECO:0000256" key="4">
    <source>
        <dbReference type="ARBA" id="ARBA00022679"/>
    </source>
</evidence>
<dbReference type="Pfam" id="PF00590">
    <property type="entry name" value="TP_methylase"/>
    <property type="match status" value="1"/>
</dbReference>
<evidence type="ECO:0000256" key="5">
    <source>
        <dbReference type="ARBA" id="ARBA00022691"/>
    </source>
</evidence>
<keyword evidence="2 6" id="KW-0698">rRNA processing</keyword>
<keyword evidence="5 6" id="KW-0949">S-adenosyl-L-methionine</keyword>
<dbReference type="GO" id="GO:0070677">
    <property type="term" value="F:rRNA (cytosine-2'-O-)-methyltransferase activity"/>
    <property type="evidence" value="ECO:0007669"/>
    <property type="project" value="UniProtKB-UniRule"/>
</dbReference>
<dbReference type="InterPro" id="IPR014776">
    <property type="entry name" value="4pyrrole_Mease_sub2"/>
</dbReference>
<dbReference type="EC" id="2.1.1.198" evidence="6"/>
<name>A0A524RRA4_9CHRO</name>
<dbReference type="InterPro" id="IPR035996">
    <property type="entry name" value="4pyrrol_Methylase_sf"/>
</dbReference>
<sequence length="316" mass="33266">MDEPRGGVLYLVGTPIGNREDLSPRSARVLQQLDRLACEDTRHSAVLLGPLGIRARPISFHQHNRRQRLPKLLGWLAAGESVGLICDAGLPGINDPGEELVAAAWAAGHPVVCIPGPTAVTTALVSSGLPSGRFVFEGFLPATRSRRRRALVALAREERTLVFYEAPHRLVVFLEDVLELWGDRPLRVARELTKYHEEQVGPTAAAALAHFRGQTPRGECCVVVAGAPAFSDASPAGDELLASLRALIETEGLSPSRAARALAVRTGQSRQAIYALLHGAGGLGADQGDDNTGEPDGNPAGGVEPGTSAGMKGSGV</sequence>
<dbReference type="AlphaFoldDB" id="A0A524RRA4"/>
<feature type="region of interest" description="Disordered" evidence="7">
    <location>
        <begin position="284"/>
        <end position="316"/>
    </location>
</feature>
<dbReference type="PANTHER" id="PTHR46111:SF1">
    <property type="entry name" value="RIBOSOMAL RNA SMALL SUBUNIT METHYLTRANSFERASE I"/>
    <property type="match status" value="1"/>
</dbReference>
<keyword evidence="4 6" id="KW-0808">Transferase</keyword>
<keyword evidence="1 6" id="KW-0963">Cytoplasm</keyword>
<evidence type="ECO:0000313" key="10">
    <source>
        <dbReference type="Proteomes" id="UP000317990"/>
    </source>
</evidence>
<evidence type="ECO:0000256" key="6">
    <source>
        <dbReference type="HAMAP-Rule" id="MF_01877"/>
    </source>
</evidence>
<dbReference type="Proteomes" id="UP000317990">
    <property type="component" value="Unassembled WGS sequence"/>
</dbReference>
<organism evidence="9 10">
    <name type="scientific">Aphanocapsa feldmannii 277cV</name>
    <dbReference type="NCBI Taxonomy" id="2507553"/>
    <lineage>
        <taxon>Bacteria</taxon>
        <taxon>Bacillati</taxon>
        <taxon>Cyanobacteriota</taxon>
        <taxon>Cyanophyceae</taxon>
        <taxon>Oscillatoriophycideae</taxon>
        <taxon>Chroococcales</taxon>
        <taxon>Microcystaceae</taxon>
        <taxon>Aphanocapsa</taxon>
    </lineage>
</organism>
<dbReference type="Gene3D" id="3.40.1010.10">
    <property type="entry name" value="Cobalt-precorrin-4 Transmethylase, Domain 1"/>
    <property type="match status" value="1"/>
</dbReference>
<dbReference type="FunFam" id="3.30.950.10:FF:000002">
    <property type="entry name" value="Ribosomal RNA small subunit methyltransferase I"/>
    <property type="match status" value="1"/>
</dbReference>
<reference evidence="9 10" key="1">
    <citation type="journal article" date="2019" name="mSystems">
        <title>Life at home and on the roam: Genomic adaptions reflect the dual lifestyle of an intracellular, facultative symbiont.</title>
        <authorList>
            <person name="Burgsdorf I."/>
        </authorList>
    </citation>
    <scope>NUCLEOTIDE SEQUENCE [LARGE SCALE GENOMIC DNA]</scope>
    <source>
        <strain evidence="9">277cV</strain>
    </source>
</reference>
<feature type="domain" description="Tetrapyrrole methylase" evidence="8">
    <location>
        <begin position="9"/>
        <end position="201"/>
    </location>
</feature>
<comment type="subcellular location">
    <subcellularLocation>
        <location evidence="6">Cytoplasm</location>
    </subcellularLocation>
</comment>
<dbReference type="GO" id="GO:0005737">
    <property type="term" value="C:cytoplasm"/>
    <property type="evidence" value="ECO:0007669"/>
    <property type="project" value="UniProtKB-SubCell"/>
</dbReference>
<dbReference type="EMBL" id="SRMO01000001">
    <property type="protein sequence ID" value="TGG96865.1"/>
    <property type="molecule type" value="Genomic_DNA"/>
</dbReference>
<comment type="function">
    <text evidence="6">Catalyzes the 2'-O-methylation of the ribose of cytidine 1402 (C1402) in 16S rRNA.</text>
</comment>
<keyword evidence="3 6" id="KW-0489">Methyltransferase</keyword>
<dbReference type="NCBIfam" id="TIGR00096">
    <property type="entry name" value="16S rRNA (cytidine(1402)-2'-O)-methyltransferase"/>
    <property type="match status" value="1"/>
</dbReference>
<dbReference type="InterPro" id="IPR014777">
    <property type="entry name" value="4pyrrole_Mease_sub1"/>
</dbReference>
<proteinExistence type="inferred from homology"/>
<dbReference type="CDD" id="cd11648">
    <property type="entry name" value="RsmI"/>
    <property type="match status" value="1"/>
</dbReference>
<evidence type="ECO:0000256" key="3">
    <source>
        <dbReference type="ARBA" id="ARBA00022603"/>
    </source>
</evidence>
<comment type="similarity">
    <text evidence="6">Belongs to the methyltransferase superfamily. RsmI family.</text>
</comment>
<comment type="caution">
    <text evidence="9">The sequence shown here is derived from an EMBL/GenBank/DDBJ whole genome shotgun (WGS) entry which is preliminary data.</text>
</comment>
<gene>
    <name evidence="6 9" type="primary">rsmI</name>
    <name evidence="9" type="ORF">ERJ67_00535</name>
</gene>
<evidence type="ECO:0000256" key="7">
    <source>
        <dbReference type="SAM" id="MobiDB-lite"/>
    </source>
</evidence>